<evidence type="ECO:0000313" key="2">
    <source>
        <dbReference type="Proteomes" id="UP001195903"/>
    </source>
</evidence>
<accession>A0ABS5V9Z6</accession>
<dbReference type="RefSeq" id="WP_214508047.1">
    <property type="nucleotide sequence ID" value="NZ_JAHEPS010000006.1"/>
</dbReference>
<reference evidence="1 2" key="1">
    <citation type="submission" date="2021-05" db="EMBL/GenBank/DDBJ databases">
        <title>Shewanella sp. JM162201.</title>
        <authorList>
            <person name="Xu S."/>
            <person name="Li A."/>
        </authorList>
    </citation>
    <scope>NUCLEOTIDE SEQUENCE [LARGE SCALE GENOMIC DNA]</scope>
    <source>
        <strain evidence="1 2">JM162201</strain>
    </source>
</reference>
<dbReference type="EMBL" id="JAHEPS010000006">
    <property type="protein sequence ID" value="MBT1445858.1"/>
    <property type="molecule type" value="Genomic_DNA"/>
</dbReference>
<gene>
    <name evidence="1" type="ORF">KJI95_15230</name>
</gene>
<proteinExistence type="predicted"/>
<evidence type="ECO:0008006" key="3">
    <source>
        <dbReference type="Google" id="ProtNLM"/>
    </source>
</evidence>
<protein>
    <recommendedName>
        <fullName evidence="3">Lipoprotein</fullName>
    </recommendedName>
</protein>
<evidence type="ECO:0000313" key="1">
    <source>
        <dbReference type="EMBL" id="MBT1445858.1"/>
    </source>
</evidence>
<name>A0ABS5V9Z6_9GAMM</name>
<dbReference type="PROSITE" id="PS51257">
    <property type="entry name" value="PROKAR_LIPOPROTEIN"/>
    <property type="match status" value="1"/>
</dbReference>
<comment type="caution">
    <text evidence="1">The sequence shown here is derived from an EMBL/GenBank/DDBJ whole genome shotgun (WGS) entry which is preliminary data.</text>
</comment>
<keyword evidence="2" id="KW-1185">Reference proteome</keyword>
<organism evidence="1 2">
    <name type="scientific">Shewanella jiangmenensis</name>
    <dbReference type="NCBI Taxonomy" id="2837387"/>
    <lineage>
        <taxon>Bacteria</taxon>
        <taxon>Pseudomonadati</taxon>
        <taxon>Pseudomonadota</taxon>
        <taxon>Gammaproteobacteria</taxon>
        <taxon>Alteromonadales</taxon>
        <taxon>Shewanellaceae</taxon>
        <taxon>Shewanella</taxon>
    </lineage>
</organism>
<sequence length="143" mass="15691">MTAAFKLSARLIQSLILLGVAGTLLGACSSTHSPEVGNWQLTLEGYCTERYEFHADGTMVLYSPPELSKARYSLESADEPGFYKLSFFITEHNGEPSCYGESGGGVGFENAFYLRFEDANKVMRLFSAPDLNSPSGAFLTREH</sequence>
<dbReference type="Proteomes" id="UP001195903">
    <property type="component" value="Unassembled WGS sequence"/>
</dbReference>